<evidence type="ECO:0000256" key="10">
    <source>
        <dbReference type="ARBA" id="ARBA00023136"/>
    </source>
</evidence>
<dbReference type="OrthoDB" id="44890at2759"/>
<keyword evidence="10 13" id="KW-0472">Membrane</keyword>
<accession>A0A9N8H3K6</accession>
<dbReference type="GO" id="GO:0005249">
    <property type="term" value="F:voltage-gated potassium channel activity"/>
    <property type="evidence" value="ECO:0007669"/>
    <property type="project" value="InterPro"/>
</dbReference>
<feature type="region of interest" description="Disordered" evidence="12">
    <location>
        <begin position="75"/>
        <end position="99"/>
    </location>
</feature>
<dbReference type="InterPro" id="IPR028325">
    <property type="entry name" value="VG_K_chnl"/>
</dbReference>
<dbReference type="GO" id="GO:0001508">
    <property type="term" value="P:action potential"/>
    <property type="evidence" value="ECO:0007669"/>
    <property type="project" value="TreeGrafter"/>
</dbReference>
<comment type="subcellular location">
    <subcellularLocation>
        <location evidence="1">Membrane</location>
        <topology evidence="1">Multi-pass membrane protein</topology>
    </subcellularLocation>
</comment>
<keyword evidence="11" id="KW-0407">Ion channel</keyword>
<dbReference type="Gene3D" id="1.20.120.350">
    <property type="entry name" value="Voltage-gated potassium channels. Chain C"/>
    <property type="match status" value="1"/>
</dbReference>
<feature type="compositionally biased region" description="Low complexity" evidence="12">
    <location>
        <begin position="147"/>
        <end position="165"/>
    </location>
</feature>
<feature type="compositionally biased region" description="Basic and acidic residues" evidence="12">
    <location>
        <begin position="590"/>
        <end position="609"/>
    </location>
</feature>
<feature type="domain" description="Ion transport" evidence="14">
    <location>
        <begin position="202"/>
        <end position="509"/>
    </location>
</feature>
<evidence type="ECO:0000256" key="1">
    <source>
        <dbReference type="ARBA" id="ARBA00004141"/>
    </source>
</evidence>
<dbReference type="PANTHER" id="PTHR11537:SF254">
    <property type="entry name" value="POTASSIUM VOLTAGE-GATED CHANNEL PROTEIN SHAB"/>
    <property type="match status" value="1"/>
</dbReference>
<feature type="region of interest" description="Disordered" evidence="12">
    <location>
        <begin position="141"/>
        <end position="178"/>
    </location>
</feature>
<feature type="compositionally biased region" description="Polar residues" evidence="12">
    <location>
        <begin position="15"/>
        <end position="27"/>
    </location>
</feature>
<feature type="transmembrane region" description="Helical" evidence="13">
    <location>
        <begin position="327"/>
        <end position="349"/>
    </location>
</feature>
<evidence type="ECO:0000259" key="14">
    <source>
        <dbReference type="Pfam" id="PF00520"/>
    </source>
</evidence>
<keyword evidence="5" id="KW-0631">Potassium channel</keyword>
<feature type="compositionally biased region" description="Basic and acidic residues" evidence="12">
    <location>
        <begin position="1"/>
        <end position="13"/>
    </location>
</feature>
<keyword evidence="9" id="KW-0406">Ion transport</keyword>
<evidence type="ECO:0000256" key="3">
    <source>
        <dbReference type="ARBA" id="ARBA00022538"/>
    </source>
</evidence>
<feature type="transmembrane region" description="Helical" evidence="13">
    <location>
        <begin position="394"/>
        <end position="417"/>
    </location>
</feature>
<evidence type="ECO:0000256" key="13">
    <source>
        <dbReference type="SAM" id="Phobius"/>
    </source>
</evidence>
<sequence length="654" mass="74830">MREESGKEKETKTKAFQSYGGTSTSSPWRDELLESDEIIVGLNDDTDTPKQRHHVSQSYIIPPISTSDLAAVKETTPLKSSSSSADMIRRRMSDPTDNNFRNHVSFESFNSDQSPPFLDGADSGTGIAFADFHNRWLPDKFEDDDNNNNNNNMTYSSSSSISSSRRNNRHHHHHDRRKLMPRSIKRRIHLFLSEPTSSIGSAIFYIIVILAIFVMNIVMAMQTMHHFQFTPDDCITCGGPVVYTFEDDSIESPLEPGVPCTCPPTPYEWTNAVLTYLIYFFTVEWLLRVLFFEPAPNMYDGEGKFAHDEDQDHHHHHGRRRASFWRLWFAHLTSTTTMLDALAIFPFYLESLDNTNGLMSLRLLRMFRVFQLVRLGQYNGTFMTLTNVLWKSLVFLRVLFVVLLFGAALFGSLMYWLERGIWQYHEESDSYRFMRVGVDGATVEPSPFTSIPAACWWFMVTATTVGYGDMYPTTTSGKYVACFAMLMGVLVVAFPVSVFSDLWAKEIKRQHQEPAERHHQDQHNHHGHNGDDDNLHTNGDDEDDGIKMPLDSPAAMRAKNMDTLWNSFGRLSFMPNSDIIDEEQLRTIETHNDDGSPRSSNDHHKEAPGHLKGVSTPGVVLMDTQDLKDILDRLESIREHENNIRSILDKYKIT</sequence>
<feature type="region of interest" description="Disordered" evidence="12">
    <location>
        <begin position="1"/>
        <end position="32"/>
    </location>
</feature>
<feature type="transmembrane region" description="Helical" evidence="13">
    <location>
        <begin position="479"/>
        <end position="499"/>
    </location>
</feature>
<feature type="compositionally biased region" description="Basic and acidic residues" evidence="12">
    <location>
        <begin position="510"/>
        <end position="539"/>
    </location>
</feature>
<evidence type="ECO:0000256" key="4">
    <source>
        <dbReference type="ARBA" id="ARBA00022692"/>
    </source>
</evidence>
<dbReference type="InterPro" id="IPR005821">
    <property type="entry name" value="Ion_trans_dom"/>
</dbReference>
<dbReference type="Gene3D" id="1.10.287.70">
    <property type="match status" value="1"/>
</dbReference>
<evidence type="ECO:0000256" key="12">
    <source>
        <dbReference type="SAM" id="MobiDB-lite"/>
    </source>
</evidence>
<dbReference type="InterPro" id="IPR027359">
    <property type="entry name" value="Volt_channel_dom_sf"/>
</dbReference>
<dbReference type="Proteomes" id="UP001153069">
    <property type="component" value="Unassembled WGS sequence"/>
</dbReference>
<feature type="region of interest" description="Disordered" evidence="12">
    <location>
        <begin position="510"/>
        <end position="550"/>
    </location>
</feature>
<evidence type="ECO:0000313" key="15">
    <source>
        <dbReference type="EMBL" id="CAB9499526.1"/>
    </source>
</evidence>
<comment type="caution">
    <text evidence="15">The sequence shown here is derived from an EMBL/GenBank/DDBJ whole genome shotgun (WGS) entry which is preliminary data.</text>
</comment>
<gene>
    <name evidence="15" type="ORF">SEMRO_63_G035780.1</name>
</gene>
<dbReference type="Pfam" id="PF00520">
    <property type="entry name" value="Ion_trans"/>
    <property type="match status" value="1"/>
</dbReference>
<dbReference type="EMBL" id="CAICTM010000062">
    <property type="protein sequence ID" value="CAB9499526.1"/>
    <property type="molecule type" value="Genomic_DNA"/>
</dbReference>
<dbReference type="AlphaFoldDB" id="A0A9N8H3K6"/>
<dbReference type="SUPFAM" id="SSF81324">
    <property type="entry name" value="Voltage-gated potassium channels"/>
    <property type="match status" value="1"/>
</dbReference>
<evidence type="ECO:0000256" key="9">
    <source>
        <dbReference type="ARBA" id="ARBA00023065"/>
    </source>
</evidence>
<keyword evidence="16" id="KW-1185">Reference proteome</keyword>
<dbReference type="PRINTS" id="PR00169">
    <property type="entry name" value="KCHANNEL"/>
</dbReference>
<feature type="compositionally biased region" description="Basic residues" evidence="12">
    <location>
        <begin position="166"/>
        <end position="178"/>
    </location>
</feature>
<keyword evidence="7" id="KW-0630">Potassium</keyword>
<keyword evidence="3" id="KW-0633">Potassium transport</keyword>
<evidence type="ECO:0000256" key="8">
    <source>
        <dbReference type="ARBA" id="ARBA00022989"/>
    </source>
</evidence>
<evidence type="ECO:0000256" key="6">
    <source>
        <dbReference type="ARBA" id="ARBA00022882"/>
    </source>
</evidence>
<evidence type="ECO:0000256" key="11">
    <source>
        <dbReference type="ARBA" id="ARBA00023303"/>
    </source>
</evidence>
<name>A0A9N8H3K6_9STRA</name>
<keyword evidence="4 13" id="KW-0812">Transmembrane</keyword>
<keyword evidence="2" id="KW-0813">Transport</keyword>
<evidence type="ECO:0000256" key="7">
    <source>
        <dbReference type="ARBA" id="ARBA00022958"/>
    </source>
</evidence>
<keyword evidence="6" id="KW-0851">Voltage-gated channel</keyword>
<keyword evidence="8 13" id="KW-1133">Transmembrane helix</keyword>
<feature type="transmembrane region" description="Helical" evidence="13">
    <location>
        <begin position="202"/>
        <end position="221"/>
    </location>
</feature>
<dbReference type="PANTHER" id="PTHR11537">
    <property type="entry name" value="VOLTAGE-GATED POTASSIUM CHANNEL"/>
    <property type="match status" value="1"/>
</dbReference>
<evidence type="ECO:0000256" key="5">
    <source>
        <dbReference type="ARBA" id="ARBA00022826"/>
    </source>
</evidence>
<proteinExistence type="predicted"/>
<organism evidence="15 16">
    <name type="scientific">Seminavis robusta</name>
    <dbReference type="NCBI Taxonomy" id="568900"/>
    <lineage>
        <taxon>Eukaryota</taxon>
        <taxon>Sar</taxon>
        <taxon>Stramenopiles</taxon>
        <taxon>Ochrophyta</taxon>
        <taxon>Bacillariophyta</taxon>
        <taxon>Bacillariophyceae</taxon>
        <taxon>Bacillariophycidae</taxon>
        <taxon>Naviculales</taxon>
        <taxon>Naviculaceae</taxon>
        <taxon>Seminavis</taxon>
    </lineage>
</organism>
<dbReference type="GO" id="GO:0008076">
    <property type="term" value="C:voltage-gated potassium channel complex"/>
    <property type="evidence" value="ECO:0007669"/>
    <property type="project" value="InterPro"/>
</dbReference>
<feature type="region of interest" description="Disordered" evidence="12">
    <location>
        <begin position="590"/>
        <end position="616"/>
    </location>
</feature>
<evidence type="ECO:0000313" key="16">
    <source>
        <dbReference type="Proteomes" id="UP001153069"/>
    </source>
</evidence>
<reference evidence="15" key="1">
    <citation type="submission" date="2020-06" db="EMBL/GenBank/DDBJ databases">
        <authorList>
            <consortium name="Plant Systems Biology data submission"/>
        </authorList>
    </citation>
    <scope>NUCLEOTIDE SEQUENCE</scope>
    <source>
        <strain evidence="15">D6</strain>
    </source>
</reference>
<evidence type="ECO:0000256" key="2">
    <source>
        <dbReference type="ARBA" id="ARBA00022448"/>
    </source>
</evidence>
<protein>
    <submittedName>
        <fullName evidence="15">Gated channel subfamily B member</fullName>
    </submittedName>
</protein>